<accession>A0A1M5IV67</accession>
<gene>
    <name evidence="4" type="ORF">SAMN02787073_3994</name>
</gene>
<dbReference type="NCBIfam" id="TIGR04183">
    <property type="entry name" value="Por_Secre_tail"/>
    <property type="match status" value="1"/>
</dbReference>
<dbReference type="Pfam" id="PF18962">
    <property type="entry name" value="Por_Secre_tail"/>
    <property type="match status" value="1"/>
</dbReference>
<evidence type="ECO:0000256" key="1">
    <source>
        <dbReference type="ARBA" id="ARBA00022729"/>
    </source>
</evidence>
<name>A0A1M5IV67_9FLAO</name>
<reference evidence="5" key="1">
    <citation type="submission" date="2016-11" db="EMBL/GenBank/DDBJ databases">
        <authorList>
            <person name="Varghese N."/>
            <person name="Submissions S."/>
        </authorList>
    </citation>
    <scope>NUCLEOTIDE SEQUENCE [LARGE SCALE GENOMIC DNA]</scope>
    <source>
        <strain evidence="5">YR203</strain>
    </source>
</reference>
<dbReference type="NCBIfam" id="TIGR02167">
    <property type="entry name" value="Liste_lipo_26"/>
    <property type="match status" value="6"/>
</dbReference>
<keyword evidence="1 2" id="KW-0732">Signal</keyword>
<feature type="signal peptide" evidence="2">
    <location>
        <begin position="1"/>
        <end position="20"/>
    </location>
</feature>
<organism evidence="4 5">
    <name type="scientific">Chryseobacterium vrystaatense</name>
    <dbReference type="NCBI Taxonomy" id="307480"/>
    <lineage>
        <taxon>Bacteria</taxon>
        <taxon>Pseudomonadati</taxon>
        <taxon>Bacteroidota</taxon>
        <taxon>Flavobacteriia</taxon>
        <taxon>Flavobacteriales</taxon>
        <taxon>Weeksellaceae</taxon>
        <taxon>Chryseobacterium group</taxon>
        <taxon>Chryseobacterium</taxon>
    </lineage>
</organism>
<dbReference type="RefSeq" id="WP_073175059.1">
    <property type="nucleotide sequence ID" value="NZ_FQVE01000005.1"/>
</dbReference>
<evidence type="ECO:0000313" key="5">
    <source>
        <dbReference type="Proteomes" id="UP000184108"/>
    </source>
</evidence>
<evidence type="ECO:0000256" key="2">
    <source>
        <dbReference type="SAM" id="SignalP"/>
    </source>
</evidence>
<dbReference type="Pfam" id="PF03382">
    <property type="entry name" value="DUF285"/>
    <property type="match status" value="1"/>
</dbReference>
<dbReference type="InterPro" id="IPR026444">
    <property type="entry name" value="Secre_tail"/>
</dbReference>
<proteinExistence type="predicted"/>
<dbReference type="InterPro" id="IPR011889">
    <property type="entry name" value="Liste_lipo_26"/>
</dbReference>
<evidence type="ECO:0000259" key="3">
    <source>
        <dbReference type="Pfam" id="PF18962"/>
    </source>
</evidence>
<dbReference type="Proteomes" id="UP000184108">
    <property type="component" value="Unassembled WGS sequence"/>
</dbReference>
<evidence type="ECO:0000313" key="4">
    <source>
        <dbReference type="EMBL" id="SHG32161.1"/>
    </source>
</evidence>
<feature type="chain" id="PRO_5012341355" evidence="2">
    <location>
        <begin position="21"/>
        <end position="558"/>
    </location>
</feature>
<dbReference type="EMBL" id="FQVE01000005">
    <property type="protein sequence ID" value="SHG32161.1"/>
    <property type="molecule type" value="Genomic_DNA"/>
</dbReference>
<sequence>MIKKILLFIVFTLSIQHIQAQEEFITLWKPYSQSSTPGTVDAPVQSANNEIWFPGIGENYTITWEEVNYPQHSGTIPNVTSDKQVLINFGTSLNPIPADALYKVKVSNGSGTFKQIQFANNTAGWLFNGDANKVLEIQQWGNIKWQSMRSAFSYCGLLQLTASDSPDLSKATDVSYMFYNAREFIGNASMANWPTSKIKNFEYMFSGPIASPVSSTFNAPVGSWDTSSAENFSYMFYGKKFFNQNLNSWNTSKVTDMSYMFSFTRDFNQPLSNWNTSQVTNMSSMFYMNKNFNQNLDSWNTSNVTDISYMFAETENFNQPLNSWDTSQVINMTFLFHYNMNFNQPLNNWDTSSATDISHIFHGCTAFNQPLDLWDTSKVTTIALMFSGATRFNQSLETWNLPLLTTADSVFTNSGLDCNNYSKTIVGWANNPNTASNINLGSLASLSYSSDIIDQREVLINKGWIFSNDVPGQCRFLAVSEAGSKESGSIYPNPAHHIIFIRNMADIQSYVIMDATGRISGKGVVTDGTVNVESLAPGNYFLQLISKEKIHPFKFIKK</sequence>
<feature type="domain" description="Secretion system C-terminal sorting" evidence="3">
    <location>
        <begin position="490"/>
        <end position="549"/>
    </location>
</feature>
<protein>
    <submittedName>
        <fullName evidence="4">Por secretion system C-terminal sorting domain-containing protein</fullName>
    </submittedName>
</protein>
<dbReference type="InterPro" id="IPR005046">
    <property type="entry name" value="DUF285"/>
</dbReference>
<dbReference type="AlphaFoldDB" id="A0A1M5IV67"/>